<organism evidence="2 3">
    <name type="scientific">Trichonephila inaurata madagascariensis</name>
    <dbReference type="NCBI Taxonomy" id="2747483"/>
    <lineage>
        <taxon>Eukaryota</taxon>
        <taxon>Metazoa</taxon>
        <taxon>Ecdysozoa</taxon>
        <taxon>Arthropoda</taxon>
        <taxon>Chelicerata</taxon>
        <taxon>Arachnida</taxon>
        <taxon>Araneae</taxon>
        <taxon>Araneomorphae</taxon>
        <taxon>Entelegynae</taxon>
        <taxon>Araneoidea</taxon>
        <taxon>Nephilidae</taxon>
        <taxon>Trichonephila</taxon>
        <taxon>Trichonephila inaurata</taxon>
    </lineage>
</organism>
<dbReference type="AlphaFoldDB" id="A0A8X7CR40"/>
<protein>
    <submittedName>
        <fullName evidence="2">Uncharacterized protein</fullName>
    </submittedName>
</protein>
<dbReference type="Proteomes" id="UP000886998">
    <property type="component" value="Unassembled WGS sequence"/>
</dbReference>
<keyword evidence="3" id="KW-1185">Reference proteome</keyword>
<evidence type="ECO:0000313" key="2">
    <source>
        <dbReference type="EMBL" id="GFY77586.1"/>
    </source>
</evidence>
<reference evidence="2" key="1">
    <citation type="submission" date="2020-08" db="EMBL/GenBank/DDBJ databases">
        <title>Multicomponent nature underlies the extraordinary mechanical properties of spider dragline silk.</title>
        <authorList>
            <person name="Kono N."/>
            <person name="Nakamura H."/>
            <person name="Mori M."/>
            <person name="Yoshida Y."/>
            <person name="Ohtoshi R."/>
            <person name="Malay A.D."/>
            <person name="Moran D.A.P."/>
            <person name="Tomita M."/>
            <person name="Numata K."/>
            <person name="Arakawa K."/>
        </authorList>
    </citation>
    <scope>NUCLEOTIDE SEQUENCE</scope>
</reference>
<dbReference type="EMBL" id="BMAV01022516">
    <property type="protein sequence ID" value="GFY77586.1"/>
    <property type="molecule type" value="Genomic_DNA"/>
</dbReference>
<accession>A0A8X7CR40</accession>
<evidence type="ECO:0000256" key="1">
    <source>
        <dbReference type="SAM" id="SignalP"/>
    </source>
</evidence>
<proteinExistence type="predicted"/>
<gene>
    <name evidence="2" type="primary">AVEN_116215_1</name>
    <name evidence="2" type="ORF">TNIN_188851</name>
</gene>
<evidence type="ECO:0000313" key="3">
    <source>
        <dbReference type="Proteomes" id="UP000886998"/>
    </source>
</evidence>
<dbReference type="OrthoDB" id="6425736at2759"/>
<feature type="signal peptide" evidence="1">
    <location>
        <begin position="1"/>
        <end position="21"/>
    </location>
</feature>
<comment type="caution">
    <text evidence="2">The sequence shown here is derived from an EMBL/GenBank/DDBJ whole genome shotgun (WGS) entry which is preliminary data.</text>
</comment>
<feature type="chain" id="PRO_5036456538" evidence="1">
    <location>
        <begin position="22"/>
        <end position="335"/>
    </location>
</feature>
<sequence>MRIFCLAVELFLFTALDIGFAETFIKNPDEKSSPAEISFRDHSSNQLPQSETVPSFADEYHYYLQMQTKFGSFVNPSMYPAITAPPDINPTSVHNSYEGDPRSVRERKPYINDDYITPYQSYCVSETPLNDKLESEKLLSSQELAPERKPNDCEHQKNCVPTLFLSTKKHQTSIKYMNPDLVREDHFSYLGVTLDNGHAEENAKKKGVQRLSLLKRLAGVTWGSSDVLTTIYKSYVRPVLDYGELLAIASKSCGDIIERIQNKALRLITSAASSTPITVLEIQTNIKPLGVRREKQLLKQFEKCMRLPLLTGNNIFSLQDDLNPTILFMQDLRTY</sequence>
<keyword evidence="1" id="KW-0732">Signal</keyword>
<name>A0A8X7CR40_9ARAC</name>